<dbReference type="PANTHER" id="PTHR48026">
    <property type="entry name" value="HOMOLOGOUS TO DROSOPHILA SQD (SQUID) PROTEIN"/>
    <property type="match status" value="1"/>
</dbReference>
<keyword evidence="2 3" id="KW-0694">RNA-binding</keyword>
<dbReference type="AlphaFoldDB" id="E4WW55"/>
<proteinExistence type="predicted"/>
<dbReference type="GO" id="GO:0071013">
    <property type="term" value="C:catalytic step 2 spliceosome"/>
    <property type="evidence" value="ECO:0007669"/>
    <property type="project" value="TreeGrafter"/>
</dbReference>
<dbReference type="FunFam" id="3.30.70.330:FF:000040">
    <property type="entry name" value="Heterogeneous nuclear ribonucleoprotein A2/B1"/>
    <property type="match status" value="1"/>
</dbReference>
<gene>
    <name evidence="6" type="ORF">GSOID_T00009121001</name>
</gene>
<feature type="compositionally biased region" description="Low complexity" evidence="4">
    <location>
        <begin position="223"/>
        <end position="239"/>
    </location>
</feature>
<dbReference type="GO" id="GO:0003730">
    <property type="term" value="F:mRNA 3'-UTR binding"/>
    <property type="evidence" value="ECO:0007669"/>
    <property type="project" value="TreeGrafter"/>
</dbReference>
<dbReference type="EMBL" id="FN653017">
    <property type="protein sequence ID" value="CBY21358.1"/>
    <property type="molecule type" value="Genomic_DNA"/>
</dbReference>
<evidence type="ECO:0000313" key="6">
    <source>
        <dbReference type="EMBL" id="CBY21358.1"/>
    </source>
</evidence>
<dbReference type="Pfam" id="PF00076">
    <property type="entry name" value="RRM_1"/>
    <property type="match status" value="2"/>
</dbReference>
<evidence type="ECO:0000256" key="3">
    <source>
        <dbReference type="PROSITE-ProRule" id="PRU00176"/>
    </source>
</evidence>
<evidence type="ECO:0000256" key="2">
    <source>
        <dbReference type="ARBA" id="ARBA00022884"/>
    </source>
</evidence>
<name>E4WW55_OIKDI</name>
<feature type="region of interest" description="Disordered" evidence="4">
    <location>
        <begin position="223"/>
        <end position="243"/>
    </location>
</feature>
<dbReference type="InParanoid" id="E4WW55"/>
<evidence type="ECO:0000256" key="1">
    <source>
        <dbReference type="ARBA" id="ARBA00022737"/>
    </source>
</evidence>
<feature type="domain" description="RRM" evidence="5">
    <location>
        <begin position="12"/>
        <end position="95"/>
    </location>
</feature>
<dbReference type="InterPro" id="IPR035979">
    <property type="entry name" value="RBD_domain_sf"/>
</dbReference>
<protein>
    <recommendedName>
        <fullName evidence="5">RRM domain-containing protein</fullName>
    </recommendedName>
</protein>
<keyword evidence="1" id="KW-0677">Repeat</keyword>
<sequence length="402" mass="43953">MSDVNEEPEQIRKLFIGGLSYNTTEDSLSNFFSKWGKLTDCVVMQDPATKRSRGFGFVTFEKAQMVDDCMSNRPHKLDGREVEAKRAVSREESHRPGIHKSVKRMFMGGIKENVTSEDVTEYFEKYGKVESVELLQDKASGKKRGFGFVNFDDYDVVDKIVQTRRHVISGVSIEVSKAFSKEDQTRKAGFVNNNGYYGYDAFAWAGGFRGGNHNSRGGNGVAAVRGRPNGRRPMMNPRNGHVEPTVWYAPTGARGGAHFAPDGRGGGYAGYNGYHYPPHAYWGPDGTYGAHYQQWGATGGWMGNGIVEQQAPEKINRRGRGNGSGRGRGKNRNEKSQNGNSNGNSHSSSGNNSNGTSGNNNRRSPNNNNNGQAKNWPEMVAGAGNTATPAVAPVYNHVAPVV</sequence>
<accession>E4WW55</accession>
<evidence type="ECO:0000259" key="5">
    <source>
        <dbReference type="PROSITE" id="PS50102"/>
    </source>
</evidence>
<dbReference type="CDD" id="cd12578">
    <property type="entry name" value="RRM1_hnRNPA_like"/>
    <property type="match status" value="1"/>
</dbReference>
<dbReference type="Gene3D" id="3.30.70.330">
    <property type="match status" value="2"/>
</dbReference>
<feature type="domain" description="RRM" evidence="5">
    <location>
        <begin position="103"/>
        <end position="180"/>
    </location>
</feature>
<feature type="compositionally biased region" description="Low complexity" evidence="4">
    <location>
        <begin position="338"/>
        <end position="371"/>
    </location>
</feature>
<dbReference type="OrthoDB" id="1875751at2759"/>
<dbReference type="GO" id="GO:0000398">
    <property type="term" value="P:mRNA splicing, via spliceosome"/>
    <property type="evidence" value="ECO:0007669"/>
    <property type="project" value="TreeGrafter"/>
</dbReference>
<dbReference type="InterPro" id="IPR012677">
    <property type="entry name" value="Nucleotide-bd_a/b_plait_sf"/>
</dbReference>
<feature type="region of interest" description="Disordered" evidence="4">
    <location>
        <begin position="310"/>
        <end position="377"/>
    </location>
</feature>
<evidence type="ECO:0000256" key="4">
    <source>
        <dbReference type="SAM" id="MobiDB-lite"/>
    </source>
</evidence>
<reference evidence="6" key="1">
    <citation type="journal article" date="2010" name="Science">
        <title>Plasticity of animal genome architecture unmasked by rapid evolution of a pelagic tunicate.</title>
        <authorList>
            <person name="Denoeud F."/>
            <person name="Henriet S."/>
            <person name="Mungpakdee S."/>
            <person name="Aury J.M."/>
            <person name="Da Silva C."/>
            <person name="Brinkmann H."/>
            <person name="Mikhaleva J."/>
            <person name="Olsen L.C."/>
            <person name="Jubin C."/>
            <person name="Canestro C."/>
            <person name="Bouquet J.M."/>
            <person name="Danks G."/>
            <person name="Poulain J."/>
            <person name="Campsteijn C."/>
            <person name="Adamski M."/>
            <person name="Cross I."/>
            <person name="Yadetie F."/>
            <person name="Muffato M."/>
            <person name="Louis A."/>
            <person name="Butcher S."/>
            <person name="Tsagkogeorga G."/>
            <person name="Konrad A."/>
            <person name="Singh S."/>
            <person name="Jensen M.F."/>
            <person name="Cong E.H."/>
            <person name="Eikeseth-Otteraa H."/>
            <person name="Noel B."/>
            <person name="Anthouard V."/>
            <person name="Porcel B.M."/>
            <person name="Kachouri-Lafond R."/>
            <person name="Nishino A."/>
            <person name="Ugolini M."/>
            <person name="Chourrout P."/>
            <person name="Nishida H."/>
            <person name="Aasland R."/>
            <person name="Huzurbazar S."/>
            <person name="Westhof E."/>
            <person name="Delsuc F."/>
            <person name="Lehrach H."/>
            <person name="Reinhardt R."/>
            <person name="Weissenbach J."/>
            <person name="Roy S.W."/>
            <person name="Artiguenave F."/>
            <person name="Postlethwait J.H."/>
            <person name="Manak J.R."/>
            <person name="Thompson E.M."/>
            <person name="Jaillon O."/>
            <person name="Du Pasquier L."/>
            <person name="Boudinot P."/>
            <person name="Liberles D.A."/>
            <person name="Volff J.N."/>
            <person name="Philippe H."/>
            <person name="Lenhard B."/>
            <person name="Roest Crollius H."/>
            <person name="Wincker P."/>
            <person name="Chourrout D."/>
        </authorList>
    </citation>
    <scope>NUCLEOTIDE SEQUENCE [LARGE SCALE GENOMIC DNA]</scope>
</reference>
<dbReference type="SMART" id="SM00360">
    <property type="entry name" value="RRM"/>
    <property type="match status" value="2"/>
</dbReference>
<evidence type="ECO:0000313" key="7">
    <source>
        <dbReference type="Proteomes" id="UP000001307"/>
    </source>
</evidence>
<dbReference type="SUPFAM" id="SSF54928">
    <property type="entry name" value="RNA-binding domain, RBD"/>
    <property type="match status" value="2"/>
</dbReference>
<dbReference type="InterPro" id="IPR000504">
    <property type="entry name" value="RRM_dom"/>
</dbReference>
<organism evidence="6">
    <name type="scientific">Oikopleura dioica</name>
    <name type="common">Tunicate</name>
    <dbReference type="NCBI Taxonomy" id="34765"/>
    <lineage>
        <taxon>Eukaryota</taxon>
        <taxon>Metazoa</taxon>
        <taxon>Chordata</taxon>
        <taxon>Tunicata</taxon>
        <taxon>Appendicularia</taxon>
        <taxon>Copelata</taxon>
        <taxon>Oikopleuridae</taxon>
        <taxon>Oikopleura</taxon>
    </lineage>
</organism>
<keyword evidence="7" id="KW-1185">Reference proteome</keyword>
<dbReference type="PANTHER" id="PTHR48026:SF14">
    <property type="entry name" value="HETEROGENEOUS NUCLEAR RIBONUCLEOPROTEIN A1"/>
    <property type="match status" value="1"/>
</dbReference>
<dbReference type="FunCoup" id="E4WW55">
    <property type="interactions" value="55"/>
</dbReference>
<dbReference type="PROSITE" id="PS50102">
    <property type="entry name" value="RRM"/>
    <property type="match status" value="2"/>
</dbReference>
<dbReference type="Proteomes" id="UP000001307">
    <property type="component" value="Unassembled WGS sequence"/>
</dbReference>
<dbReference type="CDD" id="cd12328">
    <property type="entry name" value="RRM2_hnRNPA_like"/>
    <property type="match status" value="1"/>
</dbReference>